<gene>
    <name evidence="9" type="ORF">GCM10023187_25700</name>
</gene>
<evidence type="ECO:0000259" key="8">
    <source>
        <dbReference type="Pfam" id="PF04413"/>
    </source>
</evidence>
<comment type="subcellular location">
    <subcellularLocation>
        <location evidence="7">Cell membrane</location>
    </subcellularLocation>
</comment>
<keyword evidence="4 7" id="KW-0808">Transferase</keyword>
<dbReference type="Pfam" id="PF04413">
    <property type="entry name" value="Glycos_transf_N"/>
    <property type="match status" value="1"/>
</dbReference>
<dbReference type="EC" id="2.4.99.12" evidence="2 7"/>
<dbReference type="InterPro" id="IPR039901">
    <property type="entry name" value="Kdotransferase"/>
</dbReference>
<evidence type="ECO:0000256" key="2">
    <source>
        <dbReference type="ARBA" id="ARBA00012621"/>
    </source>
</evidence>
<evidence type="ECO:0000256" key="4">
    <source>
        <dbReference type="ARBA" id="ARBA00022679"/>
    </source>
</evidence>
<dbReference type="PANTHER" id="PTHR42755">
    <property type="entry name" value="3-DEOXY-MANNO-OCTULOSONATE CYTIDYLYLTRANSFERASE"/>
    <property type="match status" value="1"/>
</dbReference>
<comment type="caution">
    <text evidence="9">The sequence shown here is derived from an EMBL/GenBank/DDBJ whole genome shotgun (WGS) entry which is preliminary data.</text>
</comment>
<dbReference type="PANTHER" id="PTHR42755:SF1">
    <property type="entry name" value="3-DEOXY-D-MANNO-OCTULOSONIC ACID TRANSFERASE, MITOCHONDRIAL-RELATED"/>
    <property type="match status" value="1"/>
</dbReference>
<keyword evidence="10" id="KW-1185">Reference proteome</keyword>
<evidence type="ECO:0000256" key="7">
    <source>
        <dbReference type="RuleBase" id="RU365103"/>
    </source>
</evidence>
<dbReference type="SUPFAM" id="SSF53756">
    <property type="entry name" value="UDP-Glycosyltransferase/glycogen phosphorylase"/>
    <property type="match status" value="1"/>
</dbReference>
<keyword evidence="7" id="KW-1003">Cell membrane</keyword>
<dbReference type="Proteomes" id="UP001500936">
    <property type="component" value="Unassembled WGS sequence"/>
</dbReference>
<dbReference type="Gene3D" id="3.40.50.2000">
    <property type="entry name" value="Glycogen Phosphorylase B"/>
    <property type="match status" value="1"/>
</dbReference>
<name>A0ABP8KGN2_9BACT</name>
<dbReference type="InterPro" id="IPR038107">
    <property type="entry name" value="Glycos_transf_N_sf"/>
</dbReference>
<evidence type="ECO:0000256" key="3">
    <source>
        <dbReference type="ARBA" id="ARBA00019077"/>
    </source>
</evidence>
<organism evidence="9 10">
    <name type="scientific">Nibrella viscosa</name>
    <dbReference type="NCBI Taxonomy" id="1084524"/>
    <lineage>
        <taxon>Bacteria</taxon>
        <taxon>Pseudomonadati</taxon>
        <taxon>Bacteroidota</taxon>
        <taxon>Cytophagia</taxon>
        <taxon>Cytophagales</taxon>
        <taxon>Spirosomataceae</taxon>
        <taxon>Nibrella</taxon>
    </lineage>
</organism>
<dbReference type="Gene3D" id="3.40.50.11720">
    <property type="entry name" value="3-Deoxy-D-manno-octulosonic-acid transferase, N-terminal domain"/>
    <property type="match status" value="1"/>
</dbReference>
<reference evidence="10" key="1">
    <citation type="journal article" date="2019" name="Int. J. Syst. Evol. Microbiol.">
        <title>The Global Catalogue of Microorganisms (GCM) 10K type strain sequencing project: providing services to taxonomists for standard genome sequencing and annotation.</title>
        <authorList>
            <consortium name="The Broad Institute Genomics Platform"/>
            <consortium name="The Broad Institute Genome Sequencing Center for Infectious Disease"/>
            <person name="Wu L."/>
            <person name="Ma J."/>
        </authorList>
    </citation>
    <scope>NUCLEOTIDE SEQUENCE [LARGE SCALE GENOMIC DNA]</scope>
    <source>
        <strain evidence="10">JCM 17925</strain>
    </source>
</reference>
<evidence type="ECO:0000313" key="10">
    <source>
        <dbReference type="Proteomes" id="UP001500936"/>
    </source>
</evidence>
<evidence type="ECO:0000256" key="6">
    <source>
        <dbReference type="ARBA" id="ARBA00049183"/>
    </source>
</evidence>
<sequence length="432" mass="49523">MPQIQHYPLYATFYTISIRLYQSILKAAAPFHPKARLAVQGRQQLLEKMRVQFHNNQAPVAWFHAASLGEFEQGRPVIEAFRRQYPNFKILLTFFSPSGYEIRKNYAGADYIFYLPFDTPENAKQFVELAQPQIAFFIKYEFWYNYLRELHRRHIPTIAFSTIFRPNQLFFKPYGGFYRNFLTYFHRLLVQNQASVDLLESIGVTNVTLAGDTRFDRVKQVADAKKDIPIAQAFKANTPLLVVGSAWQTDMAVLIPFLNQFPHPLKVIIAPHEIHDDEIERWRRELRQASIRFSETQKPEFNQSTIPSFNILFIDNIGMLSSLYQYGEFAYIGGAFGKGLHNILEAATFGVPLFFGPNYGKFQEAIDLSQAGAAFPVTNTAELEAAFTPLYIDPAALAKAGELSRQYVVRNIGATDTVMQVVKQLFTQPTNR</sequence>
<dbReference type="InterPro" id="IPR007507">
    <property type="entry name" value="Glycos_transf_N"/>
</dbReference>
<accession>A0ABP8KGN2</accession>
<comment type="catalytic activity">
    <reaction evidence="6 7">
        <text>lipid IVA (E. coli) + CMP-3-deoxy-beta-D-manno-octulosonate = alpha-Kdo-(2-&gt;6)-lipid IVA (E. coli) + CMP + H(+)</text>
        <dbReference type="Rhea" id="RHEA:28066"/>
        <dbReference type="ChEBI" id="CHEBI:15378"/>
        <dbReference type="ChEBI" id="CHEBI:58603"/>
        <dbReference type="ChEBI" id="CHEBI:60364"/>
        <dbReference type="ChEBI" id="CHEBI:60377"/>
        <dbReference type="ChEBI" id="CHEBI:85987"/>
        <dbReference type="EC" id="2.4.99.12"/>
    </reaction>
</comment>
<comment type="similarity">
    <text evidence="7">Belongs to the glycosyltransferase group 1 family.</text>
</comment>
<evidence type="ECO:0000313" key="9">
    <source>
        <dbReference type="EMBL" id="GAA4406348.1"/>
    </source>
</evidence>
<evidence type="ECO:0000256" key="1">
    <source>
        <dbReference type="ARBA" id="ARBA00004713"/>
    </source>
</evidence>
<comment type="pathway">
    <text evidence="1 7">Bacterial outer membrane biogenesis; LPS core biosynthesis.</text>
</comment>
<protein>
    <recommendedName>
        <fullName evidence="3 7">3-deoxy-D-manno-octulosonic acid transferase</fullName>
        <shortName evidence="7">Kdo transferase</shortName>
        <ecNumber evidence="2 7">2.4.99.12</ecNumber>
    </recommendedName>
    <alternativeName>
        <fullName evidence="5 7">Lipid IV(A) 3-deoxy-D-manno-octulosonic acid transferase</fullName>
    </alternativeName>
</protein>
<dbReference type="EMBL" id="BAABHB010000004">
    <property type="protein sequence ID" value="GAA4406348.1"/>
    <property type="molecule type" value="Genomic_DNA"/>
</dbReference>
<keyword evidence="7" id="KW-0472">Membrane</keyword>
<proteinExistence type="inferred from homology"/>
<comment type="function">
    <text evidence="7">Involved in lipopolysaccharide (LPS) biosynthesis. Catalyzes the transfer of 3-deoxy-D-manno-octulosonate (Kdo) residue(s) from CMP-Kdo to lipid IV(A), the tetraacyldisaccharide-1,4'-bisphosphate precursor of lipid A.</text>
</comment>
<keyword evidence="7" id="KW-0448">Lipopolysaccharide biosynthesis</keyword>
<evidence type="ECO:0000256" key="5">
    <source>
        <dbReference type="ARBA" id="ARBA00031445"/>
    </source>
</evidence>
<feature type="domain" description="3-deoxy-D-manno-octulosonic-acid transferase N-terminal" evidence="8">
    <location>
        <begin position="48"/>
        <end position="216"/>
    </location>
</feature>